<gene>
    <name evidence="2" type="ORF">DJ64_27135</name>
</gene>
<accession>A0ABR4TA16</accession>
<protein>
    <submittedName>
        <fullName evidence="2">Uncharacterized protein</fullName>
    </submittedName>
</protein>
<proteinExistence type="predicted"/>
<sequence>MADCHSSSGRPRRRSVSWGAAGAPGAASGCKVAHLPGPGDAADRRLCPSEAKTDIDILDNGSGKTCRRADQQKNALWCYSMDVASFGTMDFPHGKWYCLYG</sequence>
<feature type="compositionally biased region" description="Low complexity" evidence="1">
    <location>
        <begin position="16"/>
        <end position="27"/>
    </location>
</feature>
<keyword evidence="3" id="KW-1185">Reference proteome</keyword>
<dbReference type="Proteomes" id="UP000027632">
    <property type="component" value="Unassembled WGS sequence"/>
</dbReference>
<evidence type="ECO:0000313" key="2">
    <source>
        <dbReference type="EMBL" id="KEG44289.1"/>
    </source>
</evidence>
<feature type="region of interest" description="Disordered" evidence="1">
    <location>
        <begin position="1"/>
        <end position="27"/>
    </location>
</feature>
<name>A0ABR4TA16_9ACTN</name>
<reference evidence="2 3" key="1">
    <citation type="submission" date="2014-04" db="EMBL/GenBank/DDBJ databases">
        <title>Draft genome sequence of the novel Streptomyces griseorubens JSD-1 playing a role in carbon and nitrogen cycle.</title>
        <authorList>
            <consortium name="Shanghai Jiao Tong University"/>
            <person name="Feng H."/>
            <person name="Sun Y."/>
            <person name="Zhi Y."/>
            <person name="Mao L."/>
            <person name="Luo Y."/>
            <person name="Wei X."/>
            <person name="Zhou P."/>
        </authorList>
    </citation>
    <scope>NUCLEOTIDE SEQUENCE [LARGE SCALE GENOMIC DNA]</scope>
    <source>
        <strain evidence="2 3">JSD-1</strain>
    </source>
</reference>
<comment type="caution">
    <text evidence="2">The sequence shown here is derived from an EMBL/GenBank/DDBJ whole genome shotgun (WGS) entry which is preliminary data.</text>
</comment>
<dbReference type="EMBL" id="JJMG01000004">
    <property type="protein sequence ID" value="KEG44289.1"/>
    <property type="molecule type" value="Genomic_DNA"/>
</dbReference>
<evidence type="ECO:0000313" key="3">
    <source>
        <dbReference type="Proteomes" id="UP000027632"/>
    </source>
</evidence>
<organism evidence="2 3">
    <name type="scientific">Streptomyces griseorubens</name>
    <dbReference type="NCBI Taxonomy" id="66897"/>
    <lineage>
        <taxon>Bacteria</taxon>
        <taxon>Bacillati</taxon>
        <taxon>Actinomycetota</taxon>
        <taxon>Actinomycetes</taxon>
        <taxon>Kitasatosporales</taxon>
        <taxon>Streptomycetaceae</taxon>
        <taxon>Streptomyces</taxon>
        <taxon>Streptomyces althioticus group</taxon>
    </lineage>
</organism>
<evidence type="ECO:0000256" key="1">
    <source>
        <dbReference type="SAM" id="MobiDB-lite"/>
    </source>
</evidence>